<dbReference type="RefSeq" id="WP_344549305.1">
    <property type="nucleotide sequence ID" value="NZ_BAAATD010000027.1"/>
</dbReference>
<reference evidence="2 3" key="1">
    <citation type="journal article" date="2019" name="Int. J. Syst. Evol. Microbiol.">
        <title>The Global Catalogue of Microorganisms (GCM) 10K type strain sequencing project: providing services to taxonomists for standard genome sequencing and annotation.</title>
        <authorList>
            <consortium name="The Broad Institute Genomics Platform"/>
            <consortium name="The Broad Institute Genome Sequencing Center for Infectious Disease"/>
            <person name="Wu L."/>
            <person name="Ma J."/>
        </authorList>
    </citation>
    <scope>NUCLEOTIDE SEQUENCE [LARGE SCALE GENOMIC DNA]</scope>
    <source>
        <strain evidence="2 3">JCM 6833</strain>
    </source>
</reference>
<accession>A0ABN3QZ47</accession>
<comment type="caution">
    <text evidence="2">The sequence shown here is derived from an EMBL/GenBank/DDBJ whole genome shotgun (WGS) entry which is preliminary data.</text>
</comment>
<sequence>MRVKGYTVDDPRPGDFGVTPKNVTDANKANQDSAACVKQANAAR</sequence>
<feature type="region of interest" description="Disordered" evidence="1">
    <location>
        <begin position="1"/>
        <end position="44"/>
    </location>
</feature>
<evidence type="ECO:0000313" key="2">
    <source>
        <dbReference type="EMBL" id="GAA2639100.1"/>
    </source>
</evidence>
<organism evidence="2 3">
    <name type="scientific">Actinomadura fulvescens</name>
    <dbReference type="NCBI Taxonomy" id="46160"/>
    <lineage>
        <taxon>Bacteria</taxon>
        <taxon>Bacillati</taxon>
        <taxon>Actinomycetota</taxon>
        <taxon>Actinomycetes</taxon>
        <taxon>Streptosporangiales</taxon>
        <taxon>Thermomonosporaceae</taxon>
        <taxon>Actinomadura</taxon>
    </lineage>
</organism>
<gene>
    <name evidence="2" type="ORF">GCM10010411_94070</name>
</gene>
<protein>
    <submittedName>
        <fullName evidence="2">Uncharacterized protein</fullName>
    </submittedName>
</protein>
<dbReference type="Proteomes" id="UP001501509">
    <property type="component" value="Unassembled WGS sequence"/>
</dbReference>
<feature type="compositionally biased region" description="Polar residues" evidence="1">
    <location>
        <begin position="21"/>
        <end position="33"/>
    </location>
</feature>
<evidence type="ECO:0000256" key="1">
    <source>
        <dbReference type="SAM" id="MobiDB-lite"/>
    </source>
</evidence>
<keyword evidence="3" id="KW-1185">Reference proteome</keyword>
<proteinExistence type="predicted"/>
<dbReference type="EMBL" id="BAAATD010000027">
    <property type="protein sequence ID" value="GAA2639100.1"/>
    <property type="molecule type" value="Genomic_DNA"/>
</dbReference>
<evidence type="ECO:0000313" key="3">
    <source>
        <dbReference type="Proteomes" id="UP001501509"/>
    </source>
</evidence>
<name>A0ABN3QZ47_9ACTN</name>